<proteinExistence type="predicted"/>
<dbReference type="EMBL" id="MU001493">
    <property type="protein sequence ID" value="KAF2450342.1"/>
    <property type="molecule type" value="Genomic_DNA"/>
</dbReference>
<keyword evidence="2" id="KW-1185">Reference proteome</keyword>
<evidence type="ECO:0000313" key="2">
    <source>
        <dbReference type="Proteomes" id="UP000799764"/>
    </source>
</evidence>
<protein>
    <submittedName>
        <fullName evidence="1">Uncharacterized protein</fullName>
    </submittedName>
</protein>
<accession>A0A9P4PUB1</accession>
<dbReference type="Proteomes" id="UP000799764">
    <property type="component" value="Unassembled WGS sequence"/>
</dbReference>
<sequence length="170" mass="19226">MTEARGCRYITIQLKIVSEVNLSLATYSRTNYASTRRPLRSGFASLPSPHKSAAGNWHIENDRRTPGMRLIRSVGSPCRLRHLRNKLSTCTPQPQKPDQANPIRFHSNSRKIMASHRKNIRWPPGCASKPLLNSPSIKIMSSILGAVRSVSNQMMWVSTQRRLCNAFVLF</sequence>
<dbReference type="AlphaFoldDB" id="A0A9P4PUB1"/>
<evidence type="ECO:0000313" key="1">
    <source>
        <dbReference type="EMBL" id="KAF2450342.1"/>
    </source>
</evidence>
<comment type="caution">
    <text evidence="1">The sequence shown here is derived from an EMBL/GenBank/DDBJ whole genome shotgun (WGS) entry which is preliminary data.</text>
</comment>
<gene>
    <name evidence="1" type="ORF">P171DRAFT_138626</name>
</gene>
<organism evidence="1 2">
    <name type="scientific">Karstenula rhodostoma CBS 690.94</name>
    <dbReference type="NCBI Taxonomy" id="1392251"/>
    <lineage>
        <taxon>Eukaryota</taxon>
        <taxon>Fungi</taxon>
        <taxon>Dikarya</taxon>
        <taxon>Ascomycota</taxon>
        <taxon>Pezizomycotina</taxon>
        <taxon>Dothideomycetes</taxon>
        <taxon>Pleosporomycetidae</taxon>
        <taxon>Pleosporales</taxon>
        <taxon>Massarineae</taxon>
        <taxon>Didymosphaeriaceae</taxon>
        <taxon>Karstenula</taxon>
    </lineage>
</organism>
<reference evidence="1" key="1">
    <citation type="journal article" date="2020" name="Stud. Mycol.">
        <title>101 Dothideomycetes genomes: a test case for predicting lifestyles and emergence of pathogens.</title>
        <authorList>
            <person name="Haridas S."/>
            <person name="Albert R."/>
            <person name="Binder M."/>
            <person name="Bloem J."/>
            <person name="Labutti K."/>
            <person name="Salamov A."/>
            <person name="Andreopoulos B."/>
            <person name="Baker S."/>
            <person name="Barry K."/>
            <person name="Bills G."/>
            <person name="Bluhm B."/>
            <person name="Cannon C."/>
            <person name="Castanera R."/>
            <person name="Culley D."/>
            <person name="Daum C."/>
            <person name="Ezra D."/>
            <person name="Gonzalez J."/>
            <person name="Henrissat B."/>
            <person name="Kuo A."/>
            <person name="Liang C."/>
            <person name="Lipzen A."/>
            <person name="Lutzoni F."/>
            <person name="Magnuson J."/>
            <person name="Mondo S."/>
            <person name="Nolan M."/>
            <person name="Ohm R."/>
            <person name="Pangilinan J."/>
            <person name="Park H.-J."/>
            <person name="Ramirez L."/>
            <person name="Alfaro M."/>
            <person name="Sun H."/>
            <person name="Tritt A."/>
            <person name="Yoshinaga Y."/>
            <person name="Zwiers L.-H."/>
            <person name="Turgeon B."/>
            <person name="Goodwin S."/>
            <person name="Spatafora J."/>
            <person name="Crous P."/>
            <person name="Grigoriev I."/>
        </authorList>
    </citation>
    <scope>NUCLEOTIDE SEQUENCE</scope>
    <source>
        <strain evidence="1">CBS 690.94</strain>
    </source>
</reference>
<name>A0A9P4PUB1_9PLEO</name>